<feature type="domain" description="RNase H type-1" evidence="11">
    <location>
        <begin position="1330"/>
        <end position="1405"/>
    </location>
</feature>
<evidence type="ECO:0000256" key="7">
    <source>
        <dbReference type="ARBA" id="ARBA00022918"/>
    </source>
</evidence>
<dbReference type="PANTHER" id="PTHR48475">
    <property type="entry name" value="RIBONUCLEASE H"/>
    <property type="match status" value="1"/>
</dbReference>
<keyword evidence="7" id="KW-0695">RNA-directed DNA polymerase</keyword>
<evidence type="ECO:0000256" key="5">
    <source>
        <dbReference type="ARBA" id="ARBA00022759"/>
    </source>
</evidence>
<feature type="domain" description="Reverse transcriptase RNase H-like" evidence="12">
    <location>
        <begin position="1203"/>
        <end position="1288"/>
    </location>
</feature>
<evidence type="ECO:0000259" key="10">
    <source>
        <dbReference type="Pfam" id="PF00078"/>
    </source>
</evidence>
<evidence type="ECO:0000256" key="2">
    <source>
        <dbReference type="ARBA" id="ARBA00022679"/>
    </source>
</evidence>
<feature type="compositionally biased region" description="Polar residues" evidence="9">
    <location>
        <begin position="121"/>
        <end position="138"/>
    </location>
</feature>
<feature type="region of interest" description="Disordered" evidence="9">
    <location>
        <begin position="906"/>
        <end position="932"/>
    </location>
</feature>
<dbReference type="Pfam" id="PF17917">
    <property type="entry name" value="RT_RNaseH"/>
    <property type="match status" value="1"/>
</dbReference>
<feature type="region of interest" description="Disordered" evidence="9">
    <location>
        <begin position="121"/>
        <end position="150"/>
    </location>
</feature>
<proteinExistence type="predicted"/>
<feature type="compositionally biased region" description="Basic and acidic residues" evidence="9">
    <location>
        <begin position="181"/>
        <end position="207"/>
    </location>
</feature>
<dbReference type="GO" id="GO:0006310">
    <property type="term" value="P:DNA recombination"/>
    <property type="evidence" value="ECO:0007669"/>
    <property type="project" value="UniProtKB-KW"/>
</dbReference>
<dbReference type="PANTHER" id="PTHR48475:SF1">
    <property type="entry name" value="RNASE H TYPE-1 DOMAIN-CONTAINING PROTEIN"/>
    <property type="match status" value="1"/>
</dbReference>
<dbReference type="Gene3D" id="3.10.10.10">
    <property type="entry name" value="HIV Type 1 Reverse Transcriptase, subunit A, domain 1"/>
    <property type="match status" value="1"/>
</dbReference>
<dbReference type="InterPro" id="IPR000477">
    <property type="entry name" value="RT_dom"/>
</dbReference>
<dbReference type="SUPFAM" id="SSF53098">
    <property type="entry name" value="Ribonuclease H-like"/>
    <property type="match status" value="2"/>
</dbReference>
<evidence type="ECO:0000256" key="6">
    <source>
        <dbReference type="ARBA" id="ARBA00022801"/>
    </source>
</evidence>
<keyword evidence="3" id="KW-0548">Nucleotidyltransferase</keyword>
<evidence type="ECO:0000259" key="13">
    <source>
        <dbReference type="Pfam" id="PF17921"/>
    </source>
</evidence>
<keyword evidence="6" id="KW-0378">Hydrolase</keyword>
<protein>
    <recommendedName>
        <fullName evidence="1">RNA-directed DNA polymerase</fullName>
        <ecNumber evidence="1">2.7.7.49</ecNumber>
    </recommendedName>
</protein>
<feature type="region of interest" description="Disordered" evidence="9">
    <location>
        <begin position="69"/>
        <end position="93"/>
    </location>
</feature>
<dbReference type="InterPro" id="IPR021109">
    <property type="entry name" value="Peptidase_aspartic_dom_sf"/>
</dbReference>
<reference evidence="14" key="1">
    <citation type="submission" date="2018-02" db="EMBL/GenBank/DDBJ databases">
        <authorList>
            <person name="Cohen D.B."/>
            <person name="Kent A.D."/>
        </authorList>
    </citation>
    <scope>NUCLEOTIDE SEQUENCE</scope>
</reference>
<keyword evidence="5" id="KW-0255">Endonuclease</keyword>
<evidence type="ECO:0000256" key="9">
    <source>
        <dbReference type="SAM" id="MobiDB-lite"/>
    </source>
</evidence>
<dbReference type="Gene3D" id="3.30.420.10">
    <property type="entry name" value="Ribonuclease H-like superfamily/Ribonuclease H"/>
    <property type="match status" value="2"/>
</dbReference>
<feature type="compositionally biased region" description="Basic residues" evidence="9">
    <location>
        <begin position="69"/>
        <end position="78"/>
    </location>
</feature>
<dbReference type="InterPro" id="IPR043502">
    <property type="entry name" value="DNA/RNA_pol_sf"/>
</dbReference>
<feature type="region of interest" description="Disordered" evidence="9">
    <location>
        <begin position="181"/>
        <end position="213"/>
    </location>
</feature>
<evidence type="ECO:0000256" key="1">
    <source>
        <dbReference type="ARBA" id="ARBA00012493"/>
    </source>
</evidence>
<evidence type="ECO:0000259" key="11">
    <source>
        <dbReference type="Pfam" id="PF13456"/>
    </source>
</evidence>
<accession>A0A2N9FRL9</accession>
<feature type="compositionally biased region" description="Polar residues" evidence="9">
    <location>
        <begin position="395"/>
        <end position="408"/>
    </location>
</feature>
<dbReference type="InterPro" id="IPR012337">
    <property type="entry name" value="RNaseH-like_sf"/>
</dbReference>
<evidence type="ECO:0000259" key="12">
    <source>
        <dbReference type="Pfam" id="PF17917"/>
    </source>
</evidence>
<evidence type="ECO:0000313" key="14">
    <source>
        <dbReference type="EMBL" id="SPC89868.1"/>
    </source>
</evidence>
<feature type="domain" description="Integrase zinc-binding" evidence="13">
    <location>
        <begin position="1570"/>
        <end position="1622"/>
    </location>
</feature>
<dbReference type="SUPFAM" id="SSF56672">
    <property type="entry name" value="DNA/RNA polymerases"/>
    <property type="match status" value="1"/>
</dbReference>
<dbReference type="GO" id="GO:0003676">
    <property type="term" value="F:nucleic acid binding"/>
    <property type="evidence" value="ECO:0007669"/>
    <property type="project" value="InterPro"/>
</dbReference>
<dbReference type="Gene3D" id="1.10.340.70">
    <property type="match status" value="1"/>
</dbReference>
<dbReference type="GO" id="GO:0003964">
    <property type="term" value="F:RNA-directed DNA polymerase activity"/>
    <property type="evidence" value="ECO:0007669"/>
    <property type="project" value="UniProtKB-KW"/>
</dbReference>
<sequence length="1849" mass="207653">MVPEKTVHGSISQSPENWRRAGPPRHPVVHDGLPSGPRQITQRFTSKLSHKSNLRRRQLWQVTKKMTKKMRQGLKRPRNLPWPPKSVSAEASNDEKQAGHFLCPLVAVDFITNHHNLRATTTTAQHSGGPCSSTSWNLGSKPGGSRSARGKCTISHQVVYRTWGCSRTKFELAESLRQLREANGNKEDHQNKNDNRNHEERESHNKNDTPFVTMSDVADLLKQERERPPKEPRHFVRRPPYPIELLKEPYPEKYDTPVFALFDGRKGSAMEHISKFLDSMGPFAAHGDLCLREFSKSLVDRAYTWYTVLPAGTKQQTGEDLVKYIHRFRDVSLDCHVKYQEGELVEVCIDNMLPEFRAHLENLDITRFAPLLQKARKTAISVKPQVEKARDKKSLPQTLTVSTATAPSGTKRKNPTDKAYEEPPPLPFTAEEMMAIFDKWVQDQVIKLPKISKQPTAEEQKDPKYCRYHRYVNHPTVDCRTLRWEVNRKIQNGTLQLSEEQQKVHQTPFPNYNKGKGKAVVSVVIHGNVSDIEAEESAAASASLVPAAVRTLQKSPKFKSLFNQLGFGPEARNAATEALITIAAESGATCFTAEAHASRAFLETTNAITFTDEDMEVQYPDHRRPLYLSAVVKDVQVRRALVDTGSCLNLIPLSTLQAANVSQQKIQGSPMEVTGFGGVTEYTMGHVQLVLKVGPIVALTRFHVVNAETPYHVLLGRPWLHKHKLVSSTYHQCVKGRLNGKPIRIAANSCPFDQTEAHFVEAALYDDLASTGEPSIVRPCGTPLPAWEDIKDDPEIDLRELLQRKKKRKEREVEHGSAPQCQEGPTPEEGGLQPSCHLIQQTENSGKVVVDQLQSTAMSSEEVTVDHAQSTVMNHQKIAVDQTESMAINSERLAVDQTESMAINSERPAVDQTESTAMNSKEAAEDQTESTVRIPGRSMVDHARSTVTNSWKRSYDVFAWDYHEMPGIDPGLVAHSLNVEPGTRPVVQPMRTFHTEVEAQITQEDEFPLPNMDLLIDSAAGHAMFSFMDGFSGYNQIRMSTRDAEKTAFRTPIGNFYYTVMPFGLKNAGATYQRTMTAMFHDMMHKEIEDYVDDIVVKSKKREDHLRILRKVFDRCRLYKLKMNPLKCAFGVSAGKFLGFLVHNRGIDVDPAKASAIATMKAPTSHKELKSFLGRLSYIRRFIPGSGSSDSRVHTSDEERIPGRPLRLYLASNSEAIGGLVAQEDEDGTEKPIYYVSRALRDAETRYSGAERACLALIYASQRLRHYFLAHKIQLMTKSHPIRTIKSQAIADLLAQFPGEDSSSISHEVPGEIGEVLLAGLVDSTWTLKFDGSSTSNSSGAGIVLMREDGETIAKSFKLDFSCSNNASEYEAYITGLAIAHEMGIKHLRVIGDSNLIICQTKGSKVDVTIDKRSMPITDLLREKFKEQNLDAEDWRTPIKAKLMSPEGVADLKVLKDYVLIAGDLYRRLPGGVLARCVNLQEAAKKLIEVHEKCCEFRDGHESDQIYATFVSSDWRTPFLEYLIENILPQTSQAAIRIKKLATRYFVEGGILFRKGFHGDPLRCLSLAESQTVMKEAHSGECGEHQGKKRLYQLLLTLGYYWPTMKKDTADFVKSCHTCQLQANLIHTHPTSLQNMATPWPFHTWGLDLIGPINPSSGGYIWILVATEYFSKWVEAIPLRKATVLIWQTHYGPTVDQPKQQQASPPFSLVYGTDAISPTELLVPSPRILHGMDLEADADICAEARVADLESLEEARELAQVRSLRYHQKLADAYEKTLQTRIFAKGQMVLRTVDHVRRGLPSPSKFAPNWEGPYLIREAYDSGYYKLSTADGTTLVDPINGKWLKRYYS</sequence>
<dbReference type="InterPro" id="IPR036397">
    <property type="entry name" value="RNaseH_sf"/>
</dbReference>
<dbReference type="InterPro" id="IPR041373">
    <property type="entry name" value="RT_RNaseH"/>
</dbReference>
<dbReference type="Pfam" id="PF13456">
    <property type="entry name" value="RVT_3"/>
    <property type="match status" value="1"/>
</dbReference>
<evidence type="ECO:0000256" key="4">
    <source>
        <dbReference type="ARBA" id="ARBA00022722"/>
    </source>
</evidence>
<evidence type="ECO:0000256" key="3">
    <source>
        <dbReference type="ARBA" id="ARBA00022695"/>
    </source>
</evidence>
<feature type="region of interest" description="Disordered" evidence="9">
    <location>
        <begin position="1"/>
        <end position="37"/>
    </location>
</feature>
<gene>
    <name evidence="14" type="ORF">FSB_LOCUS17750</name>
</gene>
<keyword evidence="2" id="KW-0808">Transferase</keyword>
<name>A0A2N9FRL9_FAGSY</name>
<organism evidence="14">
    <name type="scientific">Fagus sylvatica</name>
    <name type="common">Beechnut</name>
    <dbReference type="NCBI Taxonomy" id="28930"/>
    <lineage>
        <taxon>Eukaryota</taxon>
        <taxon>Viridiplantae</taxon>
        <taxon>Streptophyta</taxon>
        <taxon>Embryophyta</taxon>
        <taxon>Tracheophyta</taxon>
        <taxon>Spermatophyta</taxon>
        <taxon>Magnoliopsida</taxon>
        <taxon>eudicotyledons</taxon>
        <taxon>Gunneridae</taxon>
        <taxon>Pentapetalae</taxon>
        <taxon>rosids</taxon>
        <taxon>fabids</taxon>
        <taxon>Fagales</taxon>
        <taxon>Fagaceae</taxon>
        <taxon>Fagus</taxon>
    </lineage>
</organism>
<keyword evidence="4" id="KW-0540">Nuclease</keyword>
<dbReference type="GO" id="GO:0004523">
    <property type="term" value="F:RNA-DNA hybrid ribonuclease activity"/>
    <property type="evidence" value="ECO:0007669"/>
    <property type="project" value="InterPro"/>
</dbReference>
<dbReference type="EC" id="2.7.7.49" evidence="1"/>
<dbReference type="InterPro" id="IPR002156">
    <property type="entry name" value="RNaseH_domain"/>
</dbReference>
<feature type="domain" description="Reverse transcriptase" evidence="10">
    <location>
        <begin position="1001"/>
        <end position="1140"/>
    </location>
</feature>
<dbReference type="Gene3D" id="2.40.70.10">
    <property type="entry name" value="Acid Proteases"/>
    <property type="match status" value="1"/>
</dbReference>
<dbReference type="CDD" id="cd01647">
    <property type="entry name" value="RT_LTR"/>
    <property type="match status" value="1"/>
</dbReference>
<dbReference type="InterPro" id="IPR043128">
    <property type="entry name" value="Rev_trsase/Diguanyl_cyclase"/>
</dbReference>
<dbReference type="Pfam" id="PF00078">
    <property type="entry name" value="RVT_1"/>
    <property type="match status" value="1"/>
</dbReference>
<dbReference type="Gene3D" id="3.30.70.270">
    <property type="match status" value="2"/>
</dbReference>
<dbReference type="InterPro" id="IPR041588">
    <property type="entry name" value="Integrase_H2C2"/>
</dbReference>
<keyword evidence="8" id="KW-0233">DNA recombination</keyword>
<dbReference type="SUPFAM" id="SSF50630">
    <property type="entry name" value="Acid proteases"/>
    <property type="match status" value="1"/>
</dbReference>
<feature type="region of interest" description="Disordered" evidence="9">
    <location>
        <begin position="807"/>
        <end position="834"/>
    </location>
</feature>
<feature type="region of interest" description="Disordered" evidence="9">
    <location>
        <begin position="386"/>
        <end position="425"/>
    </location>
</feature>
<dbReference type="Pfam" id="PF17921">
    <property type="entry name" value="Integrase_H2C2"/>
    <property type="match status" value="1"/>
</dbReference>
<dbReference type="CDD" id="cd00303">
    <property type="entry name" value="retropepsin_like"/>
    <property type="match status" value="1"/>
</dbReference>
<evidence type="ECO:0000256" key="8">
    <source>
        <dbReference type="ARBA" id="ARBA00023172"/>
    </source>
</evidence>
<dbReference type="EMBL" id="OIVN01001102">
    <property type="protein sequence ID" value="SPC89868.1"/>
    <property type="molecule type" value="Genomic_DNA"/>
</dbReference>